<dbReference type="Proteomes" id="UP000243629">
    <property type="component" value="Unassembled WGS sequence"/>
</dbReference>
<dbReference type="RefSeq" id="WP_218143625.1">
    <property type="nucleotide sequence ID" value="NZ_FOUI01000032.1"/>
</dbReference>
<name>A0A1I4URT4_9GAMM</name>
<gene>
    <name evidence="1" type="ORF">SAMN05216217_1326</name>
</gene>
<reference evidence="2" key="1">
    <citation type="submission" date="2016-10" db="EMBL/GenBank/DDBJ databases">
        <authorList>
            <person name="Varghese N."/>
            <person name="Submissions S."/>
        </authorList>
    </citation>
    <scope>NUCLEOTIDE SEQUENCE [LARGE SCALE GENOMIC DNA]</scope>
    <source>
        <strain evidence="2">DSM 24213</strain>
    </source>
</reference>
<keyword evidence="2" id="KW-1185">Reference proteome</keyword>
<dbReference type="EMBL" id="FOUI01000032">
    <property type="protein sequence ID" value="SFM91470.1"/>
    <property type="molecule type" value="Genomic_DNA"/>
</dbReference>
<organism evidence="1 2">
    <name type="scientific">Halopseudomonas yangmingensis</name>
    <dbReference type="NCBI Taxonomy" id="1720063"/>
    <lineage>
        <taxon>Bacteria</taxon>
        <taxon>Pseudomonadati</taxon>
        <taxon>Pseudomonadota</taxon>
        <taxon>Gammaproteobacteria</taxon>
        <taxon>Pseudomonadales</taxon>
        <taxon>Pseudomonadaceae</taxon>
        <taxon>Halopseudomonas</taxon>
    </lineage>
</organism>
<evidence type="ECO:0000313" key="1">
    <source>
        <dbReference type="EMBL" id="SFM91470.1"/>
    </source>
</evidence>
<sequence length="87" mass="9269">LQGSSYWISSCLILSRVEASTKPGVIHPVFVTDLDECGFNLGTITAVKAACSLLLEFLDVGVIQEVVLGGVTRDPGGRFQMAAIEEK</sequence>
<evidence type="ECO:0000313" key="2">
    <source>
        <dbReference type="Proteomes" id="UP000243629"/>
    </source>
</evidence>
<proteinExistence type="predicted"/>
<feature type="non-terminal residue" evidence="1">
    <location>
        <position position="1"/>
    </location>
</feature>
<accession>A0A1I4URT4</accession>
<dbReference type="AlphaFoldDB" id="A0A1I4URT4"/>
<protein>
    <submittedName>
        <fullName evidence="1">Uncharacterized protein</fullName>
    </submittedName>
</protein>